<dbReference type="Pfam" id="PF01131">
    <property type="entry name" value="Topoisom_bac"/>
    <property type="match status" value="1"/>
</dbReference>
<keyword evidence="14" id="KW-1185">Reference proteome</keyword>
<reference evidence="14" key="1">
    <citation type="journal article" date="2013" name="Genome Announc.">
        <title>Complete genome sequence of Mycoplasma cynos strain C142.</title>
        <authorList>
            <person name="Walker C.A."/>
            <person name="Mannering S.A."/>
            <person name="Shields S."/>
            <person name="Blake D.P."/>
            <person name="Brownlie J."/>
        </authorList>
    </citation>
    <scope>NUCLEOTIDE SEQUENCE [LARGE SCALE GENOMIC DNA]</scope>
    <source>
        <strain evidence="14">C142</strain>
    </source>
</reference>
<dbReference type="Gene3D" id="2.70.20.10">
    <property type="entry name" value="Topoisomerase I, domain 3"/>
    <property type="match status" value="1"/>
</dbReference>
<feature type="site" description="Interaction with DNA" evidence="10">
    <location>
        <position position="173"/>
    </location>
</feature>
<evidence type="ECO:0000256" key="3">
    <source>
        <dbReference type="ARBA" id="ARBA00022723"/>
    </source>
</evidence>
<feature type="site" description="Interaction with DNA" evidence="10">
    <location>
        <position position="172"/>
    </location>
</feature>
<dbReference type="InterPro" id="IPR005733">
    <property type="entry name" value="TopoI_bac-type"/>
</dbReference>
<feature type="site" description="Interaction with DNA" evidence="10">
    <location>
        <position position="66"/>
    </location>
</feature>
<comment type="caution">
    <text evidence="10">Lacks conserved residue(s) required for the propagation of feature annotation.</text>
</comment>
<sequence>MYYIVKKVEFSNKFKKLFLQKWFGFIKNNCILFCMKNLVIVESPNKVATIKKYLGNEFEVVASVGHFLKMKTDGQFGLGIDFENWEPRYALDTSKRKVVKEIKEALKDIDKVYIATDPDREGEGIGQHLVEYFKIKNYSRIRYNEITKDAIIKAINNPSLLNEGLINAQKSRRMLDRIIGFRLSNLMKVKFKNAPGIPTAGRVQSIALKLVIDREREILNFVSEKYFKLNAKIYQNEQLAYYFNKLADDRKDWILPNEIDEIKKYFETAKKELLVTDVSISRRKVPAITPFKQSALYKKSPLSSSSTQSIMQKLYEGFGDGGLISYPRTDSTRLSQDFINQAQDYINKKWGKEYVATEIKGFSGDQDAHEAIRPTNILLTPELAYQKYPELSESDLKIYRLIYENTLMALISQPIRESKSYEFANGKYNFRQSFSRIVFDGYYVIKEKTPEPIDPDYHKGQIVNVESFNFEDHETQPPARYNEGSLIEKLDNIKVGRPSTFATTVNIIKNRKFVISESSQLKPTEFGFALCDSLIAGFPNIINESYTAKVEEELDKIAENTLFKNNVLQDFWNRFQEEVITASEKINTYHFSTTELERACPECGGTLLIRNNKKGQKFIGCASFPKCKHTESYEEQQEDYQN</sequence>
<dbReference type="HOGENOM" id="CLU_002929_4_3_14"/>
<dbReference type="PATRIC" id="fig|1246955.3.peg.627"/>
<dbReference type="KEGG" id="mcy:MCYN_0694"/>
<evidence type="ECO:0000259" key="12">
    <source>
        <dbReference type="PROSITE" id="PS52039"/>
    </source>
</evidence>
<dbReference type="PANTHER" id="PTHR42785">
    <property type="entry name" value="DNA TOPOISOMERASE, TYPE IA, CORE"/>
    <property type="match status" value="1"/>
</dbReference>
<accession>L0RXX8</accession>
<name>L0RXX8_MYCC1</name>
<dbReference type="PRINTS" id="PR00417">
    <property type="entry name" value="PRTPISMRASEI"/>
</dbReference>
<gene>
    <name evidence="13" type="primary">MCYN0694</name>
    <name evidence="10" type="synonym">topA</name>
    <name evidence="13" type="ordered locus">MCYN_0694</name>
</gene>
<dbReference type="Gene3D" id="3.30.65.10">
    <property type="entry name" value="Bacterial Topoisomerase I, domain 1"/>
    <property type="match status" value="1"/>
</dbReference>
<evidence type="ECO:0000256" key="7">
    <source>
        <dbReference type="ARBA" id="ARBA00023029"/>
    </source>
</evidence>
<dbReference type="InterPro" id="IPR013497">
    <property type="entry name" value="Topo_IA_cen"/>
</dbReference>
<dbReference type="InterPro" id="IPR013824">
    <property type="entry name" value="Topo_IA_cen_sub1"/>
</dbReference>
<dbReference type="InterPro" id="IPR013826">
    <property type="entry name" value="Topo_IA_cen_sub3"/>
</dbReference>
<keyword evidence="5" id="KW-0862">Zinc</keyword>
<dbReference type="SUPFAM" id="SSF57783">
    <property type="entry name" value="Zinc beta-ribbon"/>
    <property type="match status" value="1"/>
</dbReference>
<dbReference type="SUPFAM" id="SSF56712">
    <property type="entry name" value="Prokaryotic type I DNA topoisomerase"/>
    <property type="match status" value="1"/>
</dbReference>
<dbReference type="SMART" id="SM00493">
    <property type="entry name" value="TOPRIM"/>
    <property type="match status" value="1"/>
</dbReference>
<dbReference type="Gene3D" id="1.10.460.10">
    <property type="entry name" value="Topoisomerase I, domain 2"/>
    <property type="match status" value="1"/>
</dbReference>
<dbReference type="STRING" id="1246955.MCYN_0694"/>
<feature type="domain" description="Topo IA-type catalytic" evidence="12">
    <location>
        <begin position="162"/>
        <end position="580"/>
    </location>
</feature>
<dbReference type="InterPro" id="IPR023406">
    <property type="entry name" value="Topo_IA_AS"/>
</dbReference>
<evidence type="ECO:0000256" key="2">
    <source>
        <dbReference type="ARBA" id="ARBA00009446"/>
    </source>
</evidence>
<keyword evidence="3" id="KW-0479">Metal-binding</keyword>
<organism evidence="13 14">
    <name type="scientific">Mycoplasmopsis cynos (strain C142)</name>
    <name type="common">Mycoplasma cynos</name>
    <dbReference type="NCBI Taxonomy" id="1246955"/>
    <lineage>
        <taxon>Bacteria</taxon>
        <taxon>Bacillati</taxon>
        <taxon>Mycoplasmatota</taxon>
        <taxon>Mycoplasmoidales</taxon>
        <taxon>Metamycoplasmataceae</taxon>
        <taxon>Mycoplasmopsis</taxon>
    </lineage>
</organism>
<dbReference type="Proteomes" id="UP000010466">
    <property type="component" value="Chromosome"/>
</dbReference>
<dbReference type="PROSITE" id="PS00396">
    <property type="entry name" value="TOPO_IA_1"/>
    <property type="match status" value="1"/>
</dbReference>
<keyword evidence="8 10" id="KW-0238">DNA-binding</keyword>
<dbReference type="EMBL" id="HF559394">
    <property type="protein sequence ID" value="CCP24426.1"/>
    <property type="molecule type" value="Genomic_DNA"/>
</dbReference>
<evidence type="ECO:0000259" key="11">
    <source>
        <dbReference type="PROSITE" id="PS50880"/>
    </source>
</evidence>
<dbReference type="InterPro" id="IPR003601">
    <property type="entry name" value="Topo_IA_2"/>
</dbReference>
<dbReference type="PANTHER" id="PTHR42785:SF1">
    <property type="entry name" value="DNA TOPOISOMERASE"/>
    <property type="match status" value="1"/>
</dbReference>
<feature type="domain" description="Toprim" evidence="11">
    <location>
        <begin position="36"/>
        <end position="148"/>
    </location>
</feature>
<evidence type="ECO:0000256" key="5">
    <source>
        <dbReference type="ARBA" id="ARBA00022833"/>
    </source>
</evidence>
<evidence type="ECO:0000313" key="14">
    <source>
        <dbReference type="Proteomes" id="UP000010466"/>
    </source>
</evidence>
<dbReference type="CDD" id="cd00186">
    <property type="entry name" value="TOP1Ac"/>
    <property type="match status" value="1"/>
</dbReference>
<dbReference type="InterPro" id="IPR006171">
    <property type="entry name" value="TOPRIM_dom"/>
</dbReference>
<evidence type="ECO:0000256" key="1">
    <source>
        <dbReference type="ARBA" id="ARBA00000213"/>
    </source>
</evidence>
<dbReference type="InterPro" id="IPR003602">
    <property type="entry name" value="Topo_IA_DNA-bd_dom"/>
</dbReference>
<proteinExistence type="inferred from homology"/>
<dbReference type="GO" id="GO:0005694">
    <property type="term" value="C:chromosome"/>
    <property type="evidence" value="ECO:0007669"/>
    <property type="project" value="InterPro"/>
</dbReference>
<feature type="active site" description="O-(5'-phospho-DNA)-tyrosine intermediate" evidence="10">
    <location>
        <position position="326"/>
    </location>
</feature>
<dbReference type="PROSITE" id="PS52039">
    <property type="entry name" value="TOPO_IA_2"/>
    <property type="match status" value="1"/>
</dbReference>
<dbReference type="Pfam" id="PF01751">
    <property type="entry name" value="Toprim"/>
    <property type="match status" value="1"/>
</dbReference>
<dbReference type="eggNOG" id="COG0550">
    <property type="taxonomic scope" value="Bacteria"/>
</dbReference>
<evidence type="ECO:0000313" key="13">
    <source>
        <dbReference type="EMBL" id="CCP24426.1"/>
    </source>
</evidence>
<protein>
    <recommendedName>
        <fullName evidence="10">DNA topoisomerase 1</fullName>
        <ecNumber evidence="10">5.6.2.1</ecNumber>
    </recommendedName>
    <alternativeName>
        <fullName evidence="10">DNA topoisomerase I</fullName>
    </alternativeName>
</protein>
<dbReference type="Pfam" id="PF01396">
    <property type="entry name" value="Zn_ribbon_Top1"/>
    <property type="match status" value="1"/>
</dbReference>
<comment type="function">
    <text evidence="10">Releases the supercoiling and torsional tension of DNA, which is introduced during the DNA replication and transcription, by transiently cleaving and rejoining one strand of the DNA duplex. Introduces a single-strand break via transesterification at a target site in duplex DNA. The scissile phosphodiester is attacked by the catalytic tyrosine of the enzyme, resulting in the formation of a DNA-(5'-phosphotyrosyl)-enzyme intermediate and the expulsion of a 3'-OH DNA strand. The free DNA strand then undergoes passage around the unbroken strand, thus removing DNA supercoils. Finally, in the religation step, the DNA 3'-OH attacks the covalent intermediate to expel the active-site tyrosine and restore the DNA phosphodiester backbone.</text>
</comment>
<dbReference type="Gene3D" id="3.40.50.140">
    <property type="match status" value="1"/>
</dbReference>
<dbReference type="CDD" id="cd03363">
    <property type="entry name" value="TOPRIM_TopoIA_TopoI"/>
    <property type="match status" value="1"/>
</dbReference>
<dbReference type="InterPro" id="IPR023405">
    <property type="entry name" value="Topo_IA_core_domain"/>
</dbReference>
<feature type="site" description="Interaction with DNA" evidence="10">
    <location>
        <position position="511"/>
    </location>
</feature>
<dbReference type="InterPro" id="IPR028612">
    <property type="entry name" value="Topoisom_1_IA"/>
</dbReference>
<dbReference type="GO" id="GO:0008270">
    <property type="term" value="F:zinc ion binding"/>
    <property type="evidence" value="ECO:0007669"/>
    <property type="project" value="UniProtKB-KW"/>
</dbReference>
<feature type="site" description="Interaction with DNA" evidence="10">
    <location>
        <position position="328"/>
    </location>
</feature>
<evidence type="ECO:0000256" key="8">
    <source>
        <dbReference type="ARBA" id="ARBA00023125"/>
    </source>
</evidence>
<dbReference type="GO" id="GO:0003917">
    <property type="term" value="F:DNA topoisomerase type I (single strand cut, ATP-independent) activity"/>
    <property type="evidence" value="ECO:0007669"/>
    <property type="project" value="UniProtKB-UniRule"/>
</dbReference>
<comment type="similarity">
    <text evidence="2 10">Belongs to the type IA topoisomerase family.</text>
</comment>
<dbReference type="InterPro" id="IPR013825">
    <property type="entry name" value="Topo_IA_cen_sub2"/>
</dbReference>
<dbReference type="GO" id="GO:0003677">
    <property type="term" value="F:DNA binding"/>
    <property type="evidence" value="ECO:0007669"/>
    <property type="project" value="UniProtKB-KW"/>
</dbReference>
<dbReference type="SMART" id="SM00437">
    <property type="entry name" value="TOP1Ac"/>
    <property type="match status" value="1"/>
</dbReference>
<keyword evidence="7 10" id="KW-0799">Topoisomerase</keyword>
<feature type="site" description="Interaction with DNA" evidence="10">
    <location>
        <position position="176"/>
    </location>
</feature>
<dbReference type="SMART" id="SM00436">
    <property type="entry name" value="TOP1Bc"/>
    <property type="match status" value="1"/>
</dbReference>
<evidence type="ECO:0000256" key="9">
    <source>
        <dbReference type="ARBA" id="ARBA00023235"/>
    </source>
</evidence>
<dbReference type="InterPro" id="IPR013498">
    <property type="entry name" value="Topo_IA_Znf"/>
</dbReference>
<dbReference type="AlphaFoldDB" id="L0RXX8"/>
<keyword evidence="4" id="KW-0863">Zinc-finger</keyword>
<dbReference type="GO" id="GO:0006265">
    <property type="term" value="P:DNA topological change"/>
    <property type="evidence" value="ECO:0007669"/>
    <property type="project" value="UniProtKB-UniRule"/>
</dbReference>
<dbReference type="InterPro" id="IPR000380">
    <property type="entry name" value="Topo_IA"/>
</dbReference>
<comment type="catalytic activity">
    <reaction evidence="1 10">
        <text>ATP-independent breakage of single-stranded DNA, followed by passage and rejoining.</text>
        <dbReference type="EC" id="5.6.2.1"/>
    </reaction>
</comment>
<comment type="subunit">
    <text evidence="10">Monomer.</text>
</comment>
<keyword evidence="9 10" id="KW-0413">Isomerase</keyword>
<dbReference type="NCBIfam" id="TIGR01051">
    <property type="entry name" value="topA_bact"/>
    <property type="match status" value="1"/>
</dbReference>
<dbReference type="EC" id="5.6.2.1" evidence="10"/>
<keyword evidence="6" id="KW-0460">Magnesium</keyword>
<dbReference type="InterPro" id="IPR034149">
    <property type="entry name" value="TOPRIM_TopoI"/>
</dbReference>
<dbReference type="HAMAP" id="MF_00952">
    <property type="entry name" value="Topoisom_1_prok"/>
    <property type="match status" value="1"/>
</dbReference>
<evidence type="ECO:0000256" key="4">
    <source>
        <dbReference type="ARBA" id="ARBA00022771"/>
    </source>
</evidence>
<evidence type="ECO:0000256" key="10">
    <source>
        <dbReference type="HAMAP-Rule" id="MF_00952"/>
    </source>
</evidence>
<evidence type="ECO:0000256" key="6">
    <source>
        <dbReference type="ARBA" id="ARBA00022842"/>
    </source>
</evidence>
<dbReference type="Gene3D" id="1.10.290.10">
    <property type="entry name" value="Topoisomerase I, domain 4"/>
    <property type="match status" value="1"/>
</dbReference>
<dbReference type="PROSITE" id="PS50880">
    <property type="entry name" value="TOPRIM"/>
    <property type="match status" value="1"/>
</dbReference>